<sequence length="278" mass="28714">MQDMTAIARPALVCNSQSGSHDETLRETIAGHCRAAGAPLAATFALPEADLPDAAALTEAGIDALLVWTGDGTINAAAGKAAGWDGAILPLPGGTLNLLSKALHGDRPAEDILADALAGRGRRLHPPIVRCDAGDAYITIVAGPATRWAEVRETLRQDGLIEASQEAPEALSAMLDAPGVRIAPDGSGYQAVILTPTARGVRADGVLTESATDVLRHGLAWLGGDFRDGPSETITTAAMLTLESAQPIGLELDGEMAELGRRAKFWGDVSKVAFLSTA</sequence>
<reference evidence="2 3" key="1">
    <citation type="submission" date="2020-08" db="EMBL/GenBank/DDBJ databases">
        <title>Genomic Encyclopedia of Type Strains, Phase IV (KMG-IV): sequencing the most valuable type-strain genomes for metagenomic binning, comparative biology and taxonomic classification.</title>
        <authorList>
            <person name="Goeker M."/>
        </authorList>
    </citation>
    <scope>NUCLEOTIDE SEQUENCE [LARGE SCALE GENOMIC DNA]</scope>
    <source>
        <strain evidence="2 3">DSM 27163</strain>
    </source>
</reference>
<dbReference type="AlphaFoldDB" id="A0A7W9B2V1"/>
<name>A0A7W9B2V1_9SPHN</name>
<gene>
    <name evidence="2" type="ORF">FHR21_000553</name>
</gene>
<dbReference type="PROSITE" id="PS50146">
    <property type="entry name" value="DAGK"/>
    <property type="match status" value="1"/>
</dbReference>
<dbReference type="InterPro" id="IPR001206">
    <property type="entry name" value="Diacylglycerol_kinase_cat_dom"/>
</dbReference>
<dbReference type="InterPro" id="IPR016064">
    <property type="entry name" value="NAD/diacylglycerol_kinase_sf"/>
</dbReference>
<dbReference type="Gene3D" id="3.40.50.10330">
    <property type="entry name" value="Probable inorganic polyphosphate/atp-NAD kinase, domain 1"/>
    <property type="match status" value="1"/>
</dbReference>
<keyword evidence="2" id="KW-0808">Transferase</keyword>
<accession>A0A7W9B2V1</accession>
<evidence type="ECO:0000313" key="3">
    <source>
        <dbReference type="Proteomes" id="UP000537161"/>
    </source>
</evidence>
<evidence type="ECO:0000313" key="2">
    <source>
        <dbReference type="EMBL" id="MBB5705228.1"/>
    </source>
</evidence>
<keyword evidence="2" id="KW-0418">Kinase</keyword>
<evidence type="ECO:0000259" key="1">
    <source>
        <dbReference type="PROSITE" id="PS50146"/>
    </source>
</evidence>
<comment type="caution">
    <text evidence="2">The sequence shown here is derived from an EMBL/GenBank/DDBJ whole genome shotgun (WGS) entry which is preliminary data.</text>
</comment>
<dbReference type="Proteomes" id="UP000537161">
    <property type="component" value="Unassembled WGS sequence"/>
</dbReference>
<keyword evidence="3" id="KW-1185">Reference proteome</keyword>
<dbReference type="EMBL" id="JACIJH010000001">
    <property type="protein sequence ID" value="MBB5705228.1"/>
    <property type="molecule type" value="Genomic_DNA"/>
</dbReference>
<dbReference type="SUPFAM" id="SSF111331">
    <property type="entry name" value="NAD kinase/diacylglycerol kinase-like"/>
    <property type="match status" value="1"/>
</dbReference>
<dbReference type="GO" id="GO:0016301">
    <property type="term" value="F:kinase activity"/>
    <property type="evidence" value="ECO:0007669"/>
    <property type="project" value="UniProtKB-KW"/>
</dbReference>
<feature type="domain" description="DAGKc" evidence="1">
    <location>
        <begin position="6"/>
        <end position="137"/>
    </location>
</feature>
<dbReference type="InterPro" id="IPR017438">
    <property type="entry name" value="ATP-NAD_kinase_N"/>
</dbReference>
<dbReference type="RefSeq" id="WP_246426999.1">
    <property type="nucleotide sequence ID" value="NZ_JACIJH010000001.1"/>
</dbReference>
<organism evidence="2 3">
    <name type="scientific">Sphingopyxis panaciterrulae</name>
    <dbReference type="NCBI Taxonomy" id="462372"/>
    <lineage>
        <taxon>Bacteria</taxon>
        <taxon>Pseudomonadati</taxon>
        <taxon>Pseudomonadota</taxon>
        <taxon>Alphaproteobacteria</taxon>
        <taxon>Sphingomonadales</taxon>
        <taxon>Sphingomonadaceae</taxon>
        <taxon>Sphingopyxis</taxon>
    </lineage>
</organism>
<dbReference type="Pfam" id="PF00781">
    <property type="entry name" value="DAGK_cat"/>
    <property type="match status" value="1"/>
</dbReference>
<protein>
    <submittedName>
        <fullName evidence="2">Diacylglycerol kinase family enzyme</fullName>
    </submittedName>
</protein>
<proteinExistence type="predicted"/>